<dbReference type="SUPFAM" id="SSF52540">
    <property type="entry name" value="P-loop containing nucleoside triphosphate hydrolases"/>
    <property type="match status" value="1"/>
</dbReference>
<accession>A0A4V2PZP5</accession>
<sequence>MARKINKDAIDDIMKKISSRELVGSDIRTNKLIYSIIGFIPSSDFVENALLMTNLGYILSEKGLNTCIVDLKVFYPNIYHFFDIVPNNKGEGLLKVLKSDKVDFREEIQFTGYEKLYLLSPSPQDLFEEYYEFNFETIERLLMTLKNMFDIILLDIPNNPPLEFCLGAMNYCHTGFFTASEKIEASTNIIKLLDHAESVGISTSKFTSVILMNLLGSKFDYKVINELGLKIITALPFDKSASASALESKIYIKDSQLVNKKFKKEIYKLADLLADDSL</sequence>
<protein>
    <submittedName>
        <fullName evidence="1">MinD-like ATPase involved in chromosome partitioning or flagellar assembly</fullName>
    </submittedName>
</protein>
<dbReference type="AlphaFoldDB" id="A0A4V2PZP5"/>
<keyword evidence="1" id="KW-0969">Cilium</keyword>
<comment type="caution">
    <text evidence="1">The sequence shown here is derived from an EMBL/GenBank/DDBJ whole genome shotgun (WGS) entry which is preliminary data.</text>
</comment>
<dbReference type="EMBL" id="SMGQ01000015">
    <property type="protein sequence ID" value="TCK90641.1"/>
    <property type="molecule type" value="Genomic_DNA"/>
</dbReference>
<evidence type="ECO:0000313" key="2">
    <source>
        <dbReference type="Proteomes" id="UP000294545"/>
    </source>
</evidence>
<organism evidence="1 2">
    <name type="scientific">Natranaerovirga hydrolytica</name>
    <dbReference type="NCBI Taxonomy" id="680378"/>
    <lineage>
        <taxon>Bacteria</taxon>
        <taxon>Bacillati</taxon>
        <taxon>Bacillota</taxon>
        <taxon>Clostridia</taxon>
        <taxon>Lachnospirales</taxon>
        <taxon>Natranaerovirgaceae</taxon>
        <taxon>Natranaerovirga</taxon>
    </lineage>
</organism>
<dbReference type="InterPro" id="IPR027417">
    <property type="entry name" value="P-loop_NTPase"/>
</dbReference>
<gene>
    <name evidence="1" type="ORF">EDC19_2410</name>
</gene>
<dbReference type="OrthoDB" id="2080511at2"/>
<keyword evidence="2" id="KW-1185">Reference proteome</keyword>
<reference evidence="1 2" key="1">
    <citation type="submission" date="2019-03" db="EMBL/GenBank/DDBJ databases">
        <title>Genomic Encyclopedia of Type Strains, Phase IV (KMG-IV): sequencing the most valuable type-strain genomes for metagenomic binning, comparative biology and taxonomic classification.</title>
        <authorList>
            <person name="Goeker M."/>
        </authorList>
    </citation>
    <scope>NUCLEOTIDE SEQUENCE [LARGE SCALE GENOMIC DNA]</scope>
    <source>
        <strain evidence="1 2">DSM 24176</strain>
    </source>
</reference>
<dbReference type="RefSeq" id="WP_132283082.1">
    <property type="nucleotide sequence ID" value="NZ_SMGQ01000015.1"/>
</dbReference>
<evidence type="ECO:0000313" key="1">
    <source>
        <dbReference type="EMBL" id="TCK90641.1"/>
    </source>
</evidence>
<dbReference type="Proteomes" id="UP000294545">
    <property type="component" value="Unassembled WGS sequence"/>
</dbReference>
<proteinExistence type="predicted"/>
<name>A0A4V2PZP5_9FIRM</name>
<keyword evidence="1" id="KW-0282">Flagellum</keyword>
<keyword evidence="1" id="KW-0966">Cell projection</keyword>
<dbReference type="Gene3D" id="3.40.50.300">
    <property type="entry name" value="P-loop containing nucleotide triphosphate hydrolases"/>
    <property type="match status" value="1"/>
</dbReference>